<dbReference type="Pfam" id="PF00293">
    <property type="entry name" value="NUDIX"/>
    <property type="match status" value="1"/>
</dbReference>
<dbReference type="OrthoDB" id="408303at2759"/>
<dbReference type="GO" id="GO:0005634">
    <property type="term" value="C:nucleus"/>
    <property type="evidence" value="ECO:0007669"/>
    <property type="project" value="UniProtKB-SubCell"/>
</dbReference>
<comment type="function">
    <text evidence="26">Oxidized purine nucleoside triphosphate hydrolase which is a prominent sanitizer of the oxidized nucleotide pool. Catalyzes the hydrolysis of 2-oxo-dATP (2-hydroxy-dATP) into 2-oxo-dAMP. Also has a significant hydrolase activity toward 2-oxo-ATP, 8-oxo-dGTP and 8-oxo-dATP. Through the hydrolysis of oxidized purine nucleoside triphosphates, prevents their incorporation into DNA and the subsequent transversions A:T to C:G and G:C to T:A. Also catalyzes the hydrolysis of methylated purine nucleoside triphosphate preventing their integration into DNA. Through this antimutagenic activity protects cells from oxidative stress.</text>
</comment>
<dbReference type="Gene3D" id="3.90.79.10">
    <property type="entry name" value="Nucleoside Triphosphate Pyrophosphohydrolase"/>
    <property type="match status" value="1"/>
</dbReference>
<keyword evidence="11" id="KW-0539">Nucleus</keyword>
<evidence type="ECO:0000256" key="7">
    <source>
        <dbReference type="ARBA" id="ARBA00022723"/>
    </source>
</evidence>
<evidence type="ECO:0000256" key="4">
    <source>
        <dbReference type="ARBA" id="ARBA00005582"/>
    </source>
</evidence>
<dbReference type="PROSITE" id="PS00893">
    <property type="entry name" value="NUDIX_BOX"/>
    <property type="match status" value="1"/>
</dbReference>
<reference evidence="31" key="1">
    <citation type="submission" date="2012-12" db="EMBL/GenBank/DDBJ databases">
        <authorList>
            <person name="Hellsten U."/>
            <person name="Grimwood J."/>
            <person name="Chapman J.A."/>
            <person name="Shapiro H."/>
            <person name="Aerts A."/>
            <person name="Otillar R.P."/>
            <person name="Terry A.Y."/>
            <person name="Boore J.L."/>
            <person name="Simakov O."/>
            <person name="Marletaz F."/>
            <person name="Cho S.-J."/>
            <person name="Edsinger-Gonzales E."/>
            <person name="Havlak P."/>
            <person name="Kuo D.-H."/>
            <person name="Larsson T."/>
            <person name="Lv J."/>
            <person name="Arendt D."/>
            <person name="Savage R."/>
            <person name="Osoegawa K."/>
            <person name="de Jong P."/>
            <person name="Lindberg D.R."/>
            <person name="Seaver E.C."/>
            <person name="Weisblat D.A."/>
            <person name="Putnam N.H."/>
            <person name="Grigoriev I.V."/>
            <person name="Rokhsar D.S."/>
        </authorList>
    </citation>
    <scope>NUCLEOTIDE SEQUENCE</scope>
    <source>
        <strain evidence="31">I ESC-2004</strain>
    </source>
</reference>
<keyword evidence="10" id="KW-0694">RNA-binding</keyword>
<dbReference type="Proteomes" id="UP000014760">
    <property type="component" value="Unassembled WGS sequence"/>
</dbReference>
<evidence type="ECO:0000256" key="9">
    <source>
        <dbReference type="ARBA" id="ARBA00022842"/>
    </source>
</evidence>
<evidence type="ECO:0000256" key="21">
    <source>
        <dbReference type="ARBA" id="ARBA00031927"/>
    </source>
</evidence>
<evidence type="ECO:0000256" key="15">
    <source>
        <dbReference type="ARBA" id="ARBA00024596"/>
    </source>
</evidence>
<dbReference type="EnsemblMetazoa" id="CapteT47512">
    <property type="protein sequence ID" value="CapteP47512"/>
    <property type="gene ID" value="CapteG47512"/>
</dbReference>
<dbReference type="GO" id="GO:0008828">
    <property type="term" value="F:dATP diphosphatase activity"/>
    <property type="evidence" value="ECO:0007669"/>
    <property type="project" value="UniProtKB-EC"/>
</dbReference>
<evidence type="ECO:0000256" key="18">
    <source>
        <dbReference type="ARBA" id="ARBA00029673"/>
    </source>
</evidence>
<evidence type="ECO:0000256" key="14">
    <source>
        <dbReference type="ARBA" id="ARBA00024486"/>
    </source>
</evidence>
<evidence type="ECO:0000256" key="1">
    <source>
        <dbReference type="ARBA" id="ARBA00001946"/>
    </source>
</evidence>
<comment type="catalytic activity">
    <reaction evidence="13">
        <text>2-oxo-dATP + H2O = 2-oxo-dAMP + diphosphate + H(+)</text>
        <dbReference type="Rhea" id="RHEA:31583"/>
        <dbReference type="ChEBI" id="CHEBI:15377"/>
        <dbReference type="ChEBI" id="CHEBI:15378"/>
        <dbReference type="ChEBI" id="CHEBI:33019"/>
        <dbReference type="ChEBI" id="CHEBI:63212"/>
        <dbReference type="ChEBI" id="CHEBI:77897"/>
        <dbReference type="EC" id="3.6.1.56"/>
    </reaction>
    <physiologicalReaction direction="left-to-right" evidence="13">
        <dbReference type="Rhea" id="RHEA:31584"/>
    </physiologicalReaction>
</comment>
<dbReference type="SUPFAM" id="SSF55811">
    <property type="entry name" value="Nudix"/>
    <property type="match status" value="1"/>
</dbReference>
<evidence type="ECO:0000256" key="23">
    <source>
        <dbReference type="ARBA" id="ARBA00048002"/>
    </source>
</evidence>
<dbReference type="EMBL" id="KB309567">
    <property type="protein sequence ID" value="ELT93923.1"/>
    <property type="molecule type" value="Genomic_DNA"/>
</dbReference>
<evidence type="ECO:0000256" key="26">
    <source>
        <dbReference type="ARBA" id="ARBA00053094"/>
    </source>
</evidence>
<evidence type="ECO:0000256" key="10">
    <source>
        <dbReference type="ARBA" id="ARBA00022884"/>
    </source>
</evidence>
<accession>R7TJD5</accession>
<dbReference type="InterPro" id="IPR020084">
    <property type="entry name" value="NUDIX_hydrolase_CS"/>
</dbReference>
<dbReference type="CDD" id="cd03427">
    <property type="entry name" value="NUDIX_MTH1_Nudt1"/>
    <property type="match status" value="1"/>
</dbReference>
<comment type="catalytic activity">
    <reaction evidence="25">
        <text>N(6)-methyl-dATP + H2O = N(6)-methyl-dAMP + diphosphate + H(+)</text>
        <dbReference type="Rhea" id="RHEA:67604"/>
        <dbReference type="ChEBI" id="CHEBI:15377"/>
        <dbReference type="ChEBI" id="CHEBI:15378"/>
        <dbReference type="ChEBI" id="CHEBI:33019"/>
        <dbReference type="ChEBI" id="CHEBI:169976"/>
        <dbReference type="ChEBI" id="CHEBI:172872"/>
    </reaction>
    <physiologicalReaction direction="left-to-right" evidence="25">
        <dbReference type="Rhea" id="RHEA:67605"/>
    </physiologicalReaction>
</comment>
<keyword evidence="31" id="KW-1185">Reference proteome</keyword>
<dbReference type="EMBL" id="AMQN01012513">
    <property type="status" value="NOT_ANNOTATED_CDS"/>
    <property type="molecule type" value="Genomic_DNA"/>
</dbReference>
<dbReference type="EC" id="3.6.1.56" evidence="16"/>
<dbReference type="GO" id="GO:0008413">
    <property type="term" value="F:8-oxo-7,8-dihydroguanosine triphosphate pyrophosphatase activity"/>
    <property type="evidence" value="ECO:0007669"/>
    <property type="project" value="InterPro"/>
</dbReference>
<evidence type="ECO:0000256" key="24">
    <source>
        <dbReference type="ARBA" id="ARBA00048894"/>
    </source>
</evidence>
<evidence type="ECO:0000313" key="30">
    <source>
        <dbReference type="EnsemblMetazoa" id="CapteP47512"/>
    </source>
</evidence>
<dbReference type="OMA" id="MIEATLC"/>
<keyword evidence="7" id="KW-0479">Metal-binding</keyword>
<keyword evidence="6" id="KW-0963">Cytoplasm</keyword>
<evidence type="ECO:0000256" key="19">
    <source>
        <dbReference type="ARBA" id="ARBA00030634"/>
    </source>
</evidence>
<organism evidence="29">
    <name type="scientific">Capitella teleta</name>
    <name type="common">Polychaete worm</name>
    <dbReference type="NCBI Taxonomy" id="283909"/>
    <lineage>
        <taxon>Eukaryota</taxon>
        <taxon>Metazoa</taxon>
        <taxon>Spiralia</taxon>
        <taxon>Lophotrochozoa</taxon>
        <taxon>Annelida</taxon>
        <taxon>Polychaeta</taxon>
        <taxon>Sedentaria</taxon>
        <taxon>Scolecida</taxon>
        <taxon>Capitellidae</taxon>
        <taxon>Capitella</taxon>
    </lineage>
</organism>
<dbReference type="GO" id="GO:0003723">
    <property type="term" value="F:RNA binding"/>
    <property type="evidence" value="ECO:0007669"/>
    <property type="project" value="UniProtKB-KW"/>
</dbReference>
<comment type="catalytic activity">
    <reaction evidence="15">
        <text>2-oxo-ATP + H2O = 2-oxo-AMP + diphosphate + H(+)</text>
        <dbReference type="Rhea" id="RHEA:67392"/>
        <dbReference type="ChEBI" id="CHEBI:15377"/>
        <dbReference type="ChEBI" id="CHEBI:15378"/>
        <dbReference type="ChEBI" id="CHEBI:33019"/>
        <dbReference type="ChEBI" id="CHEBI:71395"/>
        <dbReference type="ChEBI" id="CHEBI:172878"/>
    </reaction>
    <physiologicalReaction direction="left-to-right" evidence="15">
        <dbReference type="Rhea" id="RHEA:67393"/>
    </physiologicalReaction>
</comment>
<dbReference type="PANTHER" id="PTHR43758">
    <property type="entry name" value="7,8-DIHYDRO-8-OXOGUANINE TRIPHOSPHATASE"/>
    <property type="match status" value="1"/>
</dbReference>
<dbReference type="HOGENOM" id="CLU_037162_11_1_1"/>
<dbReference type="GO" id="GO:0042262">
    <property type="term" value="P:DNA protection"/>
    <property type="evidence" value="ECO:0007669"/>
    <property type="project" value="InterPro"/>
</dbReference>
<feature type="non-terminal residue" evidence="29">
    <location>
        <position position="148"/>
    </location>
</feature>
<comment type="catalytic activity">
    <reaction evidence="14">
        <text>8-oxo-dGTP + H2O = 8-oxo-dGMP + diphosphate + H(+)</text>
        <dbReference type="Rhea" id="RHEA:31575"/>
        <dbReference type="ChEBI" id="CHEBI:15377"/>
        <dbReference type="ChEBI" id="CHEBI:15378"/>
        <dbReference type="ChEBI" id="CHEBI:33019"/>
        <dbReference type="ChEBI" id="CHEBI:63224"/>
        <dbReference type="ChEBI" id="CHEBI:77896"/>
    </reaction>
    <physiologicalReaction direction="left-to-right" evidence="14">
        <dbReference type="Rhea" id="RHEA:31576"/>
    </physiologicalReaction>
</comment>
<evidence type="ECO:0000256" key="27">
    <source>
        <dbReference type="RuleBase" id="RU003476"/>
    </source>
</evidence>
<evidence type="ECO:0000256" key="22">
    <source>
        <dbReference type="ARBA" id="ARBA00032071"/>
    </source>
</evidence>
<dbReference type="PRINTS" id="PR00502">
    <property type="entry name" value="NUDIXFAMILY"/>
</dbReference>
<evidence type="ECO:0000256" key="17">
    <source>
        <dbReference type="ARBA" id="ARBA00026218"/>
    </source>
</evidence>
<evidence type="ECO:0000256" key="25">
    <source>
        <dbReference type="ARBA" id="ARBA00049032"/>
    </source>
</evidence>
<evidence type="ECO:0000256" key="12">
    <source>
        <dbReference type="ARBA" id="ARBA00024448"/>
    </source>
</evidence>
<feature type="domain" description="Nudix hydrolase" evidence="28">
    <location>
        <begin position="1"/>
        <end position="126"/>
    </location>
</feature>
<dbReference type="InterPro" id="IPR020476">
    <property type="entry name" value="Nudix_hydrolase"/>
</dbReference>
<name>R7TJD5_CAPTE</name>
<reference evidence="29 31" key="2">
    <citation type="journal article" date="2013" name="Nature">
        <title>Insights into bilaterian evolution from three spiralian genomes.</title>
        <authorList>
            <person name="Simakov O."/>
            <person name="Marletaz F."/>
            <person name="Cho S.J."/>
            <person name="Edsinger-Gonzales E."/>
            <person name="Havlak P."/>
            <person name="Hellsten U."/>
            <person name="Kuo D.H."/>
            <person name="Larsson T."/>
            <person name="Lv J."/>
            <person name="Arendt D."/>
            <person name="Savage R."/>
            <person name="Osoegawa K."/>
            <person name="de Jong P."/>
            <person name="Grimwood J."/>
            <person name="Chapman J.A."/>
            <person name="Shapiro H."/>
            <person name="Aerts A."/>
            <person name="Otillar R.P."/>
            <person name="Terry A.Y."/>
            <person name="Boore J.L."/>
            <person name="Grigoriev I.V."/>
            <person name="Lindberg D.R."/>
            <person name="Seaver E.C."/>
            <person name="Weisblat D.A."/>
            <person name="Putnam N.H."/>
            <person name="Rokhsar D.S."/>
        </authorList>
    </citation>
    <scope>NUCLEOTIDE SEQUENCE</scope>
    <source>
        <strain evidence="29 31">I ESC-2004</strain>
    </source>
</reference>
<evidence type="ECO:0000256" key="16">
    <source>
        <dbReference type="ARBA" id="ARBA00026103"/>
    </source>
</evidence>
<dbReference type="PROSITE" id="PS51462">
    <property type="entry name" value="NUDIX"/>
    <property type="match status" value="1"/>
</dbReference>
<dbReference type="GO" id="GO:0005737">
    <property type="term" value="C:cytoplasm"/>
    <property type="evidence" value="ECO:0007669"/>
    <property type="project" value="UniProtKB-SubCell"/>
</dbReference>
<comment type="subunit">
    <text evidence="5">Monomer.</text>
</comment>
<protein>
    <recommendedName>
        <fullName evidence="17">Oxidized purine nucleoside triphosphate hydrolase</fullName>
        <ecNumber evidence="16">3.6.1.56</ecNumber>
    </recommendedName>
    <alternativeName>
        <fullName evidence="21">2-hydroxy-dATP diphosphatase</fullName>
    </alternativeName>
    <alternativeName>
        <fullName evidence="20">7,8-dihydro-8-oxoguanine triphosphatase</fullName>
    </alternativeName>
    <alternativeName>
        <fullName evidence="19">8-oxo-dGTPase</fullName>
    </alternativeName>
    <alternativeName>
        <fullName evidence="22">Methylated purine nucleoside triphosphate hydrolase</fullName>
    </alternativeName>
    <alternativeName>
        <fullName evidence="18">Nucleoside diphosphate-linked moiety X motif 1</fullName>
    </alternativeName>
</protein>
<dbReference type="InterPro" id="IPR003563">
    <property type="entry name" value="8ODP"/>
</dbReference>
<evidence type="ECO:0000256" key="2">
    <source>
        <dbReference type="ARBA" id="ARBA00004123"/>
    </source>
</evidence>
<evidence type="ECO:0000256" key="20">
    <source>
        <dbReference type="ARBA" id="ARBA00030682"/>
    </source>
</evidence>
<keyword evidence="8 27" id="KW-0378">Hydrolase</keyword>
<evidence type="ECO:0000256" key="3">
    <source>
        <dbReference type="ARBA" id="ARBA00004496"/>
    </source>
</evidence>
<evidence type="ECO:0000256" key="5">
    <source>
        <dbReference type="ARBA" id="ARBA00011245"/>
    </source>
</evidence>
<dbReference type="InterPro" id="IPR015797">
    <property type="entry name" value="NUDIX_hydrolase-like_dom_sf"/>
</dbReference>
<dbReference type="AlphaFoldDB" id="R7TJD5"/>
<reference evidence="30" key="3">
    <citation type="submission" date="2015-06" db="UniProtKB">
        <authorList>
            <consortium name="EnsemblMetazoa"/>
        </authorList>
    </citation>
    <scope>IDENTIFICATION</scope>
</reference>
<evidence type="ECO:0000256" key="8">
    <source>
        <dbReference type="ARBA" id="ARBA00022801"/>
    </source>
</evidence>
<dbReference type="InterPro" id="IPR000086">
    <property type="entry name" value="NUDIX_hydrolase_dom"/>
</dbReference>
<comment type="catalytic activity">
    <reaction evidence="23">
        <text>N(6)-methyl-ATP + H2O = N(6)-methyl-AMP + diphosphate + H(+)</text>
        <dbReference type="Rhea" id="RHEA:67608"/>
        <dbReference type="ChEBI" id="CHEBI:15377"/>
        <dbReference type="ChEBI" id="CHEBI:15378"/>
        <dbReference type="ChEBI" id="CHEBI:33019"/>
        <dbReference type="ChEBI" id="CHEBI:144842"/>
        <dbReference type="ChEBI" id="CHEBI:172873"/>
    </reaction>
    <physiologicalReaction direction="left-to-right" evidence="23">
        <dbReference type="Rhea" id="RHEA:67609"/>
    </physiologicalReaction>
</comment>
<feature type="non-terminal residue" evidence="29">
    <location>
        <position position="1"/>
    </location>
</feature>
<dbReference type="STRING" id="283909.R7TJD5"/>
<sequence>NKLLTLAFVTRKSEVLLGLKKKGFGMGRWNGFGGKVEKGETISEAAKREMQEECGLIVDDFKKVGLLMFEFVGDPQLLEVHVFHSETFRGKCIETEEMRPMWYPLDGVPFDQMWPDDYLWFPHFLARNPFFGYITFQGMDNIVQSCLK</sequence>
<comment type="catalytic activity">
    <reaction evidence="12">
        <text>8-oxo-dATP + H2O = 8-oxo-dAMP + diphosphate + H(+)</text>
        <dbReference type="Rhea" id="RHEA:65396"/>
        <dbReference type="ChEBI" id="CHEBI:15377"/>
        <dbReference type="ChEBI" id="CHEBI:15378"/>
        <dbReference type="ChEBI" id="CHEBI:33019"/>
        <dbReference type="ChEBI" id="CHEBI:71361"/>
        <dbReference type="ChEBI" id="CHEBI:172871"/>
    </reaction>
    <physiologicalReaction direction="left-to-right" evidence="12">
        <dbReference type="Rhea" id="RHEA:65397"/>
    </physiologicalReaction>
</comment>
<keyword evidence="9" id="KW-0460">Magnesium</keyword>
<comment type="cofactor">
    <cofactor evidence="1">
        <name>Mg(2+)</name>
        <dbReference type="ChEBI" id="CHEBI:18420"/>
    </cofactor>
</comment>
<comment type="catalytic activity">
    <reaction evidence="24">
        <text>O(6)-methyl-dGTP + H2O = O(6)-methyl-dGMP + diphosphate + H(+)</text>
        <dbReference type="Rhea" id="RHEA:67600"/>
        <dbReference type="ChEBI" id="CHEBI:15377"/>
        <dbReference type="ChEBI" id="CHEBI:15378"/>
        <dbReference type="ChEBI" id="CHEBI:33019"/>
        <dbReference type="ChEBI" id="CHEBI:169974"/>
        <dbReference type="ChEBI" id="CHEBI:169975"/>
    </reaction>
    <physiologicalReaction direction="left-to-right" evidence="24">
        <dbReference type="Rhea" id="RHEA:67601"/>
    </physiologicalReaction>
</comment>
<comment type="similarity">
    <text evidence="4 27">Belongs to the Nudix hydrolase family.</text>
</comment>
<evidence type="ECO:0000313" key="29">
    <source>
        <dbReference type="EMBL" id="ELT93923.1"/>
    </source>
</evidence>
<dbReference type="PANTHER" id="PTHR43758:SF2">
    <property type="entry name" value="OXIDIZED PURINE NUCLEOSIDE TRIPHOSPHATE HYDROLASE"/>
    <property type="match status" value="1"/>
</dbReference>
<evidence type="ECO:0000313" key="31">
    <source>
        <dbReference type="Proteomes" id="UP000014760"/>
    </source>
</evidence>
<evidence type="ECO:0000256" key="11">
    <source>
        <dbReference type="ARBA" id="ARBA00023242"/>
    </source>
</evidence>
<comment type="subcellular location">
    <subcellularLocation>
        <location evidence="3">Cytoplasm</location>
    </subcellularLocation>
    <subcellularLocation>
        <location evidence="2">Nucleus</location>
    </subcellularLocation>
</comment>
<gene>
    <name evidence="29" type="ORF">CAPTEDRAFT_47512</name>
</gene>
<evidence type="ECO:0000259" key="28">
    <source>
        <dbReference type="PROSITE" id="PS51462"/>
    </source>
</evidence>
<dbReference type="PRINTS" id="PR01403">
    <property type="entry name" value="8OXTPHPHTASE"/>
</dbReference>
<dbReference type="GO" id="GO:0046872">
    <property type="term" value="F:metal ion binding"/>
    <property type="evidence" value="ECO:0007669"/>
    <property type="project" value="UniProtKB-KW"/>
</dbReference>
<proteinExistence type="inferred from homology"/>
<evidence type="ECO:0000256" key="13">
    <source>
        <dbReference type="ARBA" id="ARBA00024459"/>
    </source>
</evidence>
<evidence type="ECO:0000256" key="6">
    <source>
        <dbReference type="ARBA" id="ARBA00022490"/>
    </source>
</evidence>